<dbReference type="EMBL" id="QKYT01000081">
    <property type="protein sequence ID" value="RIA94435.1"/>
    <property type="molecule type" value="Genomic_DNA"/>
</dbReference>
<feature type="domain" description="Protein kinase" evidence="6">
    <location>
        <begin position="1"/>
        <end position="116"/>
    </location>
</feature>
<proteinExistence type="predicted"/>
<dbReference type="Pfam" id="PF00069">
    <property type="entry name" value="Pkinase"/>
    <property type="match status" value="1"/>
</dbReference>
<name>A0A397TDB8_9GLOM</name>
<dbReference type="AlphaFoldDB" id="A0A397TDB8"/>
<evidence type="ECO:0000256" key="4">
    <source>
        <dbReference type="ARBA" id="ARBA00022777"/>
    </source>
</evidence>
<evidence type="ECO:0000256" key="1">
    <source>
        <dbReference type="ARBA" id="ARBA00022527"/>
    </source>
</evidence>
<comment type="caution">
    <text evidence="7">The sequence shown here is derived from an EMBL/GenBank/DDBJ whole genome shotgun (WGS) entry which is preliminary data.</text>
</comment>
<organism evidence="7 8">
    <name type="scientific">Glomus cerebriforme</name>
    <dbReference type="NCBI Taxonomy" id="658196"/>
    <lineage>
        <taxon>Eukaryota</taxon>
        <taxon>Fungi</taxon>
        <taxon>Fungi incertae sedis</taxon>
        <taxon>Mucoromycota</taxon>
        <taxon>Glomeromycotina</taxon>
        <taxon>Glomeromycetes</taxon>
        <taxon>Glomerales</taxon>
        <taxon>Glomeraceae</taxon>
        <taxon>Glomus</taxon>
    </lineage>
</organism>
<reference evidence="7 8" key="1">
    <citation type="submission" date="2018-06" db="EMBL/GenBank/DDBJ databases">
        <title>Comparative genomics reveals the genomic features of Rhizophagus irregularis, R. cerebriforme, R. diaphanum and Gigaspora rosea, and their symbiotic lifestyle signature.</title>
        <authorList>
            <person name="Morin E."/>
            <person name="San Clemente H."/>
            <person name="Chen E.C.H."/>
            <person name="De La Providencia I."/>
            <person name="Hainaut M."/>
            <person name="Kuo A."/>
            <person name="Kohler A."/>
            <person name="Murat C."/>
            <person name="Tang N."/>
            <person name="Roy S."/>
            <person name="Loubradou J."/>
            <person name="Henrissat B."/>
            <person name="Grigoriev I.V."/>
            <person name="Corradi N."/>
            <person name="Roux C."/>
            <person name="Martin F.M."/>
        </authorList>
    </citation>
    <scope>NUCLEOTIDE SEQUENCE [LARGE SCALE GENOMIC DNA]</scope>
    <source>
        <strain evidence="7 8">DAOM 227022</strain>
    </source>
</reference>
<dbReference type="PROSITE" id="PS50011">
    <property type="entry name" value="PROTEIN_KINASE_DOM"/>
    <property type="match status" value="1"/>
</dbReference>
<keyword evidence="3" id="KW-0547">Nucleotide-binding</keyword>
<gene>
    <name evidence="7" type="ORF">C1645_818062</name>
</gene>
<keyword evidence="5" id="KW-0067">ATP-binding</keyword>
<dbReference type="GO" id="GO:0005524">
    <property type="term" value="F:ATP binding"/>
    <property type="evidence" value="ECO:0007669"/>
    <property type="project" value="UniProtKB-KW"/>
</dbReference>
<keyword evidence="4" id="KW-0418">Kinase</keyword>
<dbReference type="InterPro" id="IPR011009">
    <property type="entry name" value="Kinase-like_dom_sf"/>
</dbReference>
<evidence type="ECO:0000259" key="6">
    <source>
        <dbReference type="PROSITE" id="PS50011"/>
    </source>
</evidence>
<protein>
    <recommendedName>
        <fullName evidence="6">Protein kinase domain-containing protein</fullName>
    </recommendedName>
</protein>
<keyword evidence="1" id="KW-0723">Serine/threonine-protein kinase</keyword>
<dbReference type="Gene3D" id="1.10.510.10">
    <property type="entry name" value="Transferase(Phosphotransferase) domain 1"/>
    <property type="match status" value="1"/>
</dbReference>
<sequence>MSYAKGGSLRKWLYKSIYDFQDSISRNYGVLPYITPEVIRHKPYNSASDIYSFAIIMCEFTSGFPPFNNRAHDHQLCLSICKGERPKIIENTPKCYIELKENVGIQILLKTNIYTS</sequence>
<dbReference type="SUPFAM" id="SSF56112">
    <property type="entry name" value="Protein kinase-like (PK-like)"/>
    <property type="match status" value="1"/>
</dbReference>
<evidence type="ECO:0000256" key="2">
    <source>
        <dbReference type="ARBA" id="ARBA00022679"/>
    </source>
</evidence>
<evidence type="ECO:0000313" key="8">
    <source>
        <dbReference type="Proteomes" id="UP000265703"/>
    </source>
</evidence>
<evidence type="ECO:0000256" key="5">
    <source>
        <dbReference type="ARBA" id="ARBA00022840"/>
    </source>
</evidence>
<accession>A0A397TDB8</accession>
<dbReference type="Proteomes" id="UP000265703">
    <property type="component" value="Unassembled WGS sequence"/>
</dbReference>
<keyword evidence="2" id="KW-0808">Transferase</keyword>
<dbReference type="InterPro" id="IPR000719">
    <property type="entry name" value="Prot_kinase_dom"/>
</dbReference>
<evidence type="ECO:0000313" key="7">
    <source>
        <dbReference type="EMBL" id="RIA94435.1"/>
    </source>
</evidence>
<dbReference type="GO" id="GO:0004674">
    <property type="term" value="F:protein serine/threonine kinase activity"/>
    <property type="evidence" value="ECO:0007669"/>
    <property type="project" value="UniProtKB-KW"/>
</dbReference>
<dbReference type="PANTHER" id="PTHR24351">
    <property type="entry name" value="RIBOSOMAL PROTEIN S6 KINASE"/>
    <property type="match status" value="1"/>
</dbReference>
<evidence type="ECO:0000256" key="3">
    <source>
        <dbReference type="ARBA" id="ARBA00022741"/>
    </source>
</evidence>
<keyword evidence="8" id="KW-1185">Reference proteome</keyword>